<evidence type="ECO:0000313" key="2">
    <source>
        <dbReference type="Proteomes" id="UP000199584"/>
    </source>
</evidence>
<dbReference type="SUPFAM" id="SSF143100">
    <property type="entry name" value="TTHA1013/TTHA0281-like"/>
    <property type="match status" value="1"/>
</dbReference>
<keyword evidence="2" id="KW-1185">Reference proteome</keyword>
<organism evidence="1 2">
    <name type="scientific">Desulfoscipio geothermicus DSM 3669</name>
    <dbReference type="NCBI Taxonomy" id="1121426"/>
    <lineage>
        <taxon>Bacteria</taxon>
        <taxon>Bacillati</taxon>
        <taxon>Bacillota</taxon>
        <taxon>Clostridia</taxon>
        <taxon>Eubacteriales</taxon>
        <taxon>Desulfallaceae</taxon>
        <taxon>Desulfoscipio</taxon>
    </lineage>
</organism>
<dbReference type="InterPro" id="IPR035069">
    <property type="entry name" value="TTHA1013/TTHA0281-like"/>
</dbReference>
<dbReference type="Gene3D" id="3.30.160.250">
    <property type="match status" value="1"/>
</dbReference>
<dbReference type="PANTHER" id="PTHR34504">
    <property type="entry name" value="ANTITOXIN HICB"/>
    <property type="match status" value="1"/>
</dbReference>
<protein>
    <submittedName>
        <fullName evidence="1">Predicted nuclease of the RNAse H fold, HicB family</fullName>
    </submittedName>
</protein>
<dbReference type="PANTHER" id="PTHR34504:SF2">
    <property type="entry name" value="UPF0150 PROTEIN SSL0259"/>
    <property type="match status" value="1"/>
</dbReference>
<reference evidence="2" key="1">
    <citation type="submission" date="2016-10" db="EMBL/GenBank/DDBJ databases">
        <authorList>
            <person name="Varghese N."/>
            <person name="Submissions S."/>
        </authorList>
    </citation>
    <scope>NUCLEOTIDE SEQUENCE [LARGE SCALE GENOMIC DNA]</scope>
    <source>
        <strain evidence="2">DSM 3669</strain>
    </source>
</reference>
<gene>
    <name evidence="1" type="ORF">SAMN05660706_12518</name>
</gene>
<evidence type="ECO:0000313" key="1">
    <source>
        <dbReference type="EMBL" id="SFR12387.1"/>
    </source>
</evidence>
<dbReference type="AlphaFoldDB" id="A0A1I6E418"/>
<sequence>MTPRILRVTGVDPSVTWVAVATTSSVYFSLKKLSKRRFYTVRLPVTLYPGEDGYIVAECPVIPGCVSQGRTEEEALTNIKEAIKLCLEVRKEAGLPLTLPLHEVEVAI</sequence>
<dbReference type="InterPro" id="IPR051404">
    <property type="entry name" value="TA_system_antitoxin"/>
</dbReference>
<dbReference type="STRING" id="39060.SAMN05660706_12518"/>
<accession>A0A1I6E418</accession>
<dbReference type="Proteomes" id="UP000199584">
    <property type="component" value="Unassembled WGS sequence"/>
</dbReference>
<name>A0A1I6E418_9FIRM</name>
<proteinExistence type="predicted"/>
<dbReference type="EMBL" id="FOYM01000025">
    <property type="protein sequence ID" value="SFR12387.1"/>
    <property type="molecule type" value="Genomic_DNA"/>
</dbReference>